<keyword evidence="7" id="KW-0687">Ribonucleoprotein</keyword>
<dbReference type="GO" id="GO:0005840">
    <property type="term" value="C:ribosome"/>
    <property type="evidence" value="ECO:0007669"/>
    <property type="project" value="UniProtKB-KW"/>
</dbReference>
<proteinExistence type="inferred from homology"/>
<keyword evidence="5 11" id="KW-0689">Ribosomal protein</keyword>
<reference evidence="11" key="2">
    <citation type="submission" date="2020-06" db="EMBL/GenBank/DDBJ databases">
        <authorList>
            <person name="Sheffer M."/>
        </authorList>
    </citation>
    <scope>NUCLEOTIDE SEQUENCE</scope>
</reference>
<keyword evidence="12" id="KW-1185">Reference proteome</keyword>
<keyword evidence="4" id="KW-0809">Transit peptide</keyword>
<dbReference type="PANTHER" id="PTHR13329:SF2">
    <property type="entry name" value="SMALL RIBOSOMAL SUBUNIT PROTEIN MS40"/>
    <property type="match status" value="1"/>
</dbReference>
<evidence type="ECO:0000256" key="3">
    <source>
        <dbReference type="ARBA" id="ARBA00022553"/>
    </source>
</evidence>
<evidence type="ECO:0000313" key="12">
    <source>
        <dbReference type="Proteomes" id="UP000807504"/>
    </source>
</evidence>
<dbReference type="GO" id="GO:1990904">
    <property type="term" value="C:ribonucleoprotein complex"/>
    <property type="evidence" value="ECO:0007669"/>
    <property type="project" value="UniProtKB-KW"/>
</dbReference>
<name>A0A8T0ER25_ARGBR</name>
<dbReference type="Gene3D" id="4.10.640.10">
    <property type="entry name" value="Ribosomal protein S18"/>
    <property type="match status" value="1"/>
</dbReference>
<dbReference type="EMBL" id="JABXBU010002072">
    <property type="protein sequence ID" value="KAF8778373.1"/>
    <property type="molecule type" value="Genomic_DNA"/>
</dbReference>
<dbReference type="AlphaFoldDB" id="A0A8T0ER25"/>
<dbReference type="InterPro" id="IPR036870">
    <property type="entry name" value="Ribosomal_bS18_sf"/>
</dbReference>
<dbReference type="Pfam" id="PF01084">
    <property type="entry name" value="Ribosomal_S18"/>
    <property type="match status" value="1"/>
</dbReference>
<dbReference type="GO" id="GO:0003735">
    <property type="term" value="F:structural constituent of ribosome"/>
    <property type="evidence" value="ECO:0007669"/>
    <property type="project" value="InterPro"/>
</dbReference>
<evidence type="ECO:0000256" key="5">
    <source>
        <dbReference type="ARBA" id="ARBA00022980"/>
    </source>
</evidence>
<organism evidence="11 12">
    <name type="scientific">Argiope bruennichi</name>
    <name type="common">Wasp spider</name>
    <name type="synonym">Aranea bruennichi</name>
    <dbReference type="NCBI Taxonomy" id="94029"/>
    <lineage>
        <taxon>Eukaryota</taxon>
        <taxon>Metazoa</taxon>
        <taxon>Ecdysozoa</taxon>
        <taxon>Arthropoda</taxon>
        <taxon>Chelicerata</taxon>
        <taxon>Arachnida</taxon>
        <taxon>Araneae</taxon>
        <taxon>Araneomorphae</taxon>
        <taxon>Entelegynae</taxon>
        <taxon>Araneoidea</taxon>
        <taxon>Araneidae</taxon>
        <taxon>Argiope</taxon>
    </lineage>
</organism>
<comment type="caution">
    <text evidence="11">The sequence shown here is derived from an EMBL/GenBank/DDBJ whole genome shotgun (WGS) entry which is preliminary data.</text>
</comment>
<evidence type="ECO:0000256" key="1">
    <source>
        <dbReference type="ARBA" id="ARBA00004173"/>
    </source>
</evidence>
<protein>
    <recommendedName>
        <fullName evidence="9">Small ribosomal subunit protein mS40</fullName>
    </recommendedName>
    <alternativeName>
        <fullName evidence="8">28S ribosomal protein S18-2, mitochondrial</fullName>
    </alternativeName>
    <alternativeName>
        <fullName evidence="10">28S ribosomal protein S18b, mitochondrial</fullName>
    </alternativeName>
</protein>
<evidence type="ECO:0000256" key="4">
    <source>
        <dbReference type="ARBA" id="ARBA00022946"/>
    </source>
</evidence>
<gene>
    <name evidence="11" type="ORF">HNY73_015104</name>
</gene>
<dbReference type="InterPro" id="IPR040054">
    <property type="entry name" value="MRPS18B"/>
</dbReference>
<comment type="subcellular location">
    <subcellularLocation>
        <location evidence="1">Mitochondrion</location>
    </subcellularLocation>
</comment>
<dbReference type="GO" id="GO:0005739">
    <property type="term" value="C:mitochondrion"/>
    <property type="evidence" value="ECO:0007669"/>
    <property type="project" value="UniProtKB-SubCell"/>
</dbReference>
<evidence type="ECO:0000256" key="7">
    <source>
        <dbReference type="ARBA" id="ARBA00023274"/>
    </source>
</evidence>
<evidence type="ECO:0000313" key="11">
    <source>
        <dbReference type="EMBL" id="KAF8778373.1"/>
    </source>
</evidence>
<evidence type="ECO:0000256" key="9">
    <source>
        <dbReference type="ARBA" id="ARBA00035130"/>
    </source>
</evidence>
<reference evidence="11" key="1">
    <citation type="journal article" date="2020" name="bioRxiv">
        <title>Chromosome-level reference genome of the European wasp spider Argiope bruennichi: a resource for studies on range expansion and evolutionary adaptation.</title>
        <authorList>
            <person name="Sheffer M.M."/>
            <person name="Hoppe A."/>
            <person name="Krehenwinkel H."/>
            <person name="Uhl G."/>
            <person name="Kuss A.W."/>
            <person name="Jensen L."/>
            <person name="Jensen C."/>
            <person name="Gillespie R.G."/>
            <person name="Hoff K.J."/>
            <person name="Prost S."/>
        </authorList>
    </citation>
    <scope>NUCLEOTIDE SEQUENCE</scope>
</reference>
<comment type="similarity">
    <text evidence="2">Belongs to the bacterial ribosomal protein bS18 family. Mitochondrion-specific ribosomal protein mS40 subfamily.</text>
</comment>
<sequence length="230" mass="27215">MLKLFKNKEISKILTYSFTKCQLNPKFFHSFRLSSIESPQNECLRILQRDKRSKLELARPLYISSVAFSDAEPSEETDDKDKKDVDPSKLRTRVIDPETSIRYLKSKAYETTYGDEPVWVKYRRNFKGQFVPRKSRQTCIRGGVITTGNPCPICRDEYLVLHYTNVDLLKQFIHPETGEILDTRKTHICQKRLLQLEVAIEKAKFYGLLKYQVPFRKYDYSEYYPDLKEM</sequence>
<evidence type="ECO:0000256" key="8">
    <source>
        <dbReference type="ARBA" id="ARBA00032055"/>
    </source>
</evidence>
<accession>A0A8T0ER25</accession>
<dbReference type="Proteomes" id="UP000807504">
    <property type="component" value="Unassembled WGS sequence"/>
</dbReference>
<dbReference type="SUPFAM" id="SSF46911">
    <property type="entry name" value="Ribosomal protein S18"/>
    <property type="match status" value="1"/>
</dbReference>
<evidence type="ECO:0000256" key="10">
    <source>
        <dbReference type="ARBA" id="ARBA00035515"/>
    </source>
</evidence>
<dbReference type="InterPro" id="IPR001648">
    <property type="entry name" value="Ribosomal_bS18"/>
</dbReference>
<dbReference type="PANTHER" id="PTHR13329">
    <property type="entry name" value="MITOCHONDRIAL RIBOSOMAL PROTEIN S18B"/>
    <property type="match status" value="1"/>
</dbReference>
<keyword evidence="3" id="KW-0597">Phosphoprotein</keyword>
<evidence type="ECO:0000256" key="6">
    <source>
        <dbReference type="ARBA" id="ARBA00023128"/>
    </source>
</evidence>
<dbReference type="GO" id="GO:0032543">
    <property type="term" value="P:mitochondrial translation"/>
    <property type="evidence" value="ECO:0007669"/>
    <property type="project" value="InterPro"/>
</dbReference>
<evidence type="ECO:0000256" key="2">
    <source>
        <dbReference type="ARBA" id="ARBA00006136"/>
    </source>
</evidence>
<keyword evidence="6" id="KW-0496">Mitochondrion</keyword>